<dbReference type="OrthoDB" id="739506at2"/>
<protein>
    <submittedName>
        <fullName evidence="3">Tetratricopeptide repeat-containing protein</fullName>
    </submittedName>
</protein>
<sequence>MKKLVLPAFLVGLLSASAYGQNSAIMALESGKLDKAKEEIDKAVQDPKSSTKAKTWFVKGQVYEGLATDPKLSSLDSMSSLGAYEAYKKAIEMDTKEGKLGSTAKDAQKAITKDKEAKDKLRLYYGLVGQGNAKYQNKNFADALKLLKTAMVIEPGDTTAAMFTGIVAQQQGDNASAKEGFTKYLELGGKDPVIFYTLSNIYRGEKNDAEAIKILDKGIASNPDSKDLKNEKINIYLQSGRTEDAIKDLKALVDKDPSNAQNLVNLGILYDNAAQTTREELSKYETEARKAGDSGKAVKAAEEDVKLFGDEVTRLTAALKKKPTDKELKRQLTDVTTKLADAKKKLASASQEKATADQANASKLAESQKKVAELTAKWENEKNQAKANYEKVLAIDGNNYDANYQMGVFFFNEGVVQKGKVDAMDMNTYNKEGKAIEEQVIAKFKQALPFFEKAWSVRKEEDLKTNLAQTYNILKQLEKSTAYDEKISALN</sequence>
<keyword evidence="4" id="KW-1185">Reference proteome</keyword>
<dbReference type="EMBL" id="FNGS01000005">
    <property type="protein sequence ID" value="SDM24264.1"/>
    <property type="molecule type" value="Genomic_DNA"/>
</dbReference>
<dbReference type="InterPro" id="IPR019734">
    <property type="entry name" value="TPR_rpt"/>
</dbReference>
<dbReference type="SMART" id="SM00028">
    <property type="entry name" value="TPR"/>
    <property type="match status" value="4"/>
</dbReference>
<dbReference type="Proteomes" id="UP000198901">
    <property type="component" value="Unassembled WGS sequence"/>
</dbReference>
<organism evidence="3 4">
    <name type="scientific">Siphonobacter aquaeclarae</name>
    <dbReference type="NCBI Taxonomy" id="563176"/>
    <lineage>
        <taxon>Bacteria</taxon>
        <taxon>Pseudomonadati</taxon>
        <taxon>Bacteroidota</taxon>
        <taxon>Cytophagia</taxon>
        <taxon>Cytophagales</taxon>
        <taxon>Cytophagaceae</taxon>
        <taxon>Siphonobacter</taxon>
    </lineage>
</organism>
<keyword evidence="2" id="KW-0732">Signal</keyword>
<dbReference type="PANTHER" id="PTHR12558:SF13">
    <property type="entry name" value="CELL DIVISION CYCLE PROTEIN 27 HOMOLOG"/>
    <property type="match status" value="1"/>
</dbReference>
<proteinExistence type="predicted"/>
<feature type="signal peptide" evidence="2">
    <location>
        <begin position="1"/>
        <end position="20"/>
    </location>
</feature>
<dbReference type="SUPFAM" id="SSF48452">
    <property type="entry name" value="TPR-like"/>
    <property type="match status" value="3"/>
</dbReference>
<reference evidence="3 4" key="1">
    <citation type="submission" date="2016-10" db="EMBL/GenBank/DDBJ databases">
        <authorList>
            <person name="de Groot N.N."/>
        </authorList>
    </citation>
    <scope>NUCLEOTIDE SEQUENCE [LARGE SCALE GENOMIC DNA]</scope>
    <source>
        <strain evidence="3 4">DSM 21668</strain>
    </source>
</reference>
<evidence type="ECO:0000313" key="3">
    <source>
        <dbReference type="EMBL" id="SDM24264.1"/>
    </source>
</evidence>
<dbReference type="RefSeq" id="WP_093203700.1">
    <property type="nucleotide sequence ID" value="NZ_FNGS01000005.1"/>
</dbReference>
<gene>
    <name evidence="3" type="ORF">SAMN04488090_2953</name>
</gene>
<dbReference type="AlphaFoldDB" id="A0A1G9RM39"/>
<feature type="coiled-coil region" evidence="1">
    <location>
        <begin position="325"/>
        <end position="384"/>
    </location>
</feature>
<evidence type="ECO:0000256" key="1">
    <source>
        <dbReference type="SAM" id="Coils"/>
    </source>
</evidence>
<dbReference type="Pfam" id="PF13432">
    <property type="entry name" value="TPR_16"/>
    <property type="match status" value="1"/>
</dbReference>
<dbReference type="Gene3D" id="1.25.40.10">
    <property type="entry name" value="Tetratricopeptide repeat domain"/>
    <property type="match status" value="3"/>
</dbReference>
<keyword evidence="1" id="KW-0175">Coiled coil</keyword>
<dbReference type="PANTHER" id="PTHR12558">
    <property type="entry name" value="CELL DIVISION CYCLE 16,23,27"/>
    <property type="match status" value="1"/>
</dbReference>
<evidence type="ECO:0000313" key="4">
    <source>
        <dbReference type="Proteomes" id="UP000198901"/>
    </source>
</evidence>
<evidence type="ECO:0000256" key="2">
    <source>
        <dbReference type="SAM" id="SignalP"/>
    </source>
</evidence>
<accession>A0A1G9RM39</accession>
<dbReference type="STRING" id="563176.SAMN04488090_2953"/>
<dbReference type="InterPro" id="IPR011990">
    <property type="entry name" value="TPR-like_helical_dom_sf"/>
</dbReference>
<feature type="chain" id="PRO_5011718919" evidence="2">
    <location>
        <begin position="21"/>
        <end position="491"/>
    </location>
</feature>
<name>A0A1G9RM39_9BACT</name>